<accession>A0A9P4QR06</accession>
<dbReference type="EMBL" id="ML996207">
    <property type="protein sequence ID" value="KAF2730895.1"/>
    <property type="molecule type" value="Genomic_DNA"/>
</dbReference>
<protein>
    <submittedName>
        <fullName evidence="1">Uncharacterized protein</fullName>
    </submittedName>
</protein>
<reference evidence="1" key="1">
    <citation type="journal article" date="2020" name="Stud. Mycol.">
        <title>101 Dothideomycetes genomes: a test case for predicting lifestyles and emergence of pathogens.</title>
        <authorList>
            <person name="Haridas S."/>
            <person name="Albert R."/>
            <person name="Binder M."/>
            <person name="Bloem J."/>
            <person name="Labutti K."/>
            <person name="Salamov A."/>
            <person name="Andreopoulos B."/>
            <person name="Baker S."/>
            <person name="Barry K."/>
            <person name="Bills G."/>
            <person name="Bluhm B."/>
            <person name="Cannon C."/>
            <person name="Castanera R."/>
            <person name="Culley D."/>
            <person name="Daum C."/>
            <person name="Ezra D."/>
            <person name="Gonzalez J."/>
            <person name="Henrissat B."/>
            <person name="Kuo A."/>
            <person name="Liang C."/>
            <person name="Lipzen A."/>
            <person name="Lutzoni F."/>
            <person name="Magnuson J."/>
            <person name="Mondo S."/>
            <person name="Nolan M."/>
            <person name="Ohm R."/>
            <person name="Pangilinan J."/>
            <person name="Park H.-J."/>
            <person name="Ramirez L."/>
            <person name="Alfaro M."/>
            <person name="Sun H."/>
            <person name="Tritt A."/>
            <person name="Yoshinaga Y."/>
            <person name="Zwiers L.-H."/>
            <person name="Turgeon B."/>
            <person name="Goodwin S."/>
            <person name="Spatafora J."/>
            <person name="Crous P."/>
            <person name="Grigoriev I."/>
        </authorList>
    </citation>
    <scope>NUCLEOTIDE SEQUENCE</scope>
    <source>
        <strain evidence="1">CBS 125425</strain>
    </source>
</reference>
<dbReference type="Proteomes" id="UP000799444">
    <property type="component" value="Unassembled WGS sequence"/>
</dbReference>
<comment type="caution">
    <text evidence="1">The sequence shown here is derived from an EMBL/GenBank/DDBJ whole genome shotgun (WGS) entry which is preliminary data.</text>
</comment>
<keyword evidence="2" id="KW-1185">Reference proteome</keyword>
<sequence length="85" mass="9860">MSQSGGFWTWGETRERASTRGFGSIVEKRRRAKREGFYIHSSYLFLLFQREKPRIPIVTLAPRCHKLNSNRASKHIIPAPLSMVD</sequence>
<name>A0A9P4QR06_9PLEO</name>
<proteinExistence type="predicted"/>
<organism evidence="1 2">
    <name type="scientific">Polyplosphaeria fusca</name>
    <dbReference type="NCBI Taxonomy" id="682080"/>
    <lineage>
        <taxon>Eukaryota</taxon>
        <taxon>Fungi</taxon>
        <taxon>Dikarya</taxon>
        <taxon>Ascomycota</taxon>
        <taxon>Pezizomycotina</taxon>
        <taxon>Dothideomycetes</taxon>
        <taxon>Pleosporomycetidae</taxon>
        <taxon>Pleosporales</taxon>
        <taxon>Tetraplosphaeriaceae</taxon>
        <taxon>Polyplosphaeria</taxon>
    </lineage>
</organism>
<gene>
    <name evidence="1" type="ORF">EJ04DRAFT_29193</name>
</gene>
<dbReference type="AlphaFoldDB" id="A0A9P4QR06"/>
<evidence type="ECO:0000313" key="1">
    <source>
        <dbReference type="EMBL" id="KAF2730895.1"/>
    </source>
</evidence>
<evidence type="ECO:0000313" key="2">
    <source>
        <dbReference type="Proteomes" id="UP000799444"/>
    </source>
</evidence>